<dbReference type="Pfam" id="PF18560">
    <property type="entry name" value="Lectin_like"/>
    <property type="match status" value="1"/>
</dbReference>
<organism evidence="4 5">
    <name type="scientific">Eubacterium segne</name>
    <dbReference type="NCBI Taxonomy" id="2763045"/>
    <lineage>
        <taxon>Bacteria</taxon>
        <taxon>Bacillati</taxon>
        <taxon>Bacillota</taxon>
        <taxon>Clostridia</taxon>
        <taxon>Eubacteriales</taxon>
        <taxon>Eubacteriaceae</taxon>
        <taxon>Eubacterium</taxon>
    </lineage>
</organism>
<dbReference type="InterPro" id="IPR000668">
    <property type="entry name" value="Peptidase_C1A_C"/>
</dbReference>
<evidence type="ECO:0000313" key="4">
    <source>
        <dbReference type="EMBL" id="MBC5668456.1"/>
    </source>
</evidence>
<comment type="caution">
    <text evidence="4">The sequence shown here is derived from an EMBL/GenBank/DDBJ whole genome shotgun (WGS) entry which is preliminary data.</text>
</comment>
<keyword evidence="2" id="KW-0472">Membrane</keyword>
<gene>
    <name evidence="4" type="ORF">H8S00_10750</name>
</gene>
<dbReference type="InterPro" id="IPR036582">
    <property type="entry name" value="Mao_N_sf"/>
</dbReference>
<feature type="domain" description="Peptidase C1A papain C-terminal" evidence="3">
    <location>
        <begin position="184"/>
        <end position="407"/>
    </location>
</feature>
<evidence type="ECO:0000259" key="3">
    <source>
        <dbReference type="SMART" id="SM00645"/>
    </source>
</evidence>
<proteinExistence type="inferred from homology"/>
<keyword evidence="2" id="KW-1133">Transmembrane helix</keyword>
<evidence type="ECO:0000256" key="1">
    <source>
        <dbReference type="ARBA" id="ARBA00008455"/>
    </source>
</evidence>
<dbReference type="InterPro" id="IPR038765">
    <property type="entry name" value="Papain-like_cys_pep_sf"/>
</dbReference>
<reference evidence="4 5" key="1">
    <citation type="submission" date="2020-08" db="EMBL/GenBank/DDBJ databases">
        <title>Genome public.</title>
        <authorList>
            <person name="Liu C."/>
            <person name="Sun Q."/>
        </authorList>
    </citation>
    <scope>NUCLEOTIDE SEQUENCE [LARGE SCALE GENOMIC DNA]</scope>
    <source>
        <strain evidence="4 5">BX4</strain>
    </source>
</reference>
<dbReference type="Gene3D" id="3.90.70.10">
    <property type="entry name" value="Cysteine proteinases"/>
    <property type="match status" value="1"/>
</dbReference>
<protein>
    <submittedName>
        <fullName evidence="4">Cell surface protein</fullName>
    </submittedName>
</protein>
<sequence length="578" mass="65211">MKKKRILVVYIPLIAILVVIIAGFSYSKQSVQKSISFDGEKTQAPILDTWNRIMAKSANKDEINVIVDKKEVKYVNKRAYMSGNMNLMIPLDIVIETFNCAANVYGGEKIVIEKGSSIVALYLNTKKMIFNDNEYSLDDKPVTKDGTIFVPANIFAKCFAYDYNWNSKSNTASFTGKKGTKSYLPKRYSYLDKKRAVPAKNQGNYGTCWAFATLTAIETSLMPEEQYDFSENNLARSNDMSGEIQDGGDYIMSMAYLMAWKGPVLEQDDPYGTQEKTTGLKAKKHIQEAQILPEKDYDQIKEMVYKYGGVESSMYMSLNNSKSKSVYYNESEYAYCYKGKKKPNHDVVIIGWDDNYSKELFNDQSIPGDGAFICMNSWGEDFGYKGTFYVSYYDDRIGTSNVCYTGIENTDNYDNIYQSDICGWTGSMGFEGSSTVYFANVYNPSENGKLQAVGFYAVTPGVKYEVFVDSKFEGENSLSERTHTAASGTLKNKGYYTIKLDKPYSVKQGQKFSVTVKITSGKDKKIFKLIPVEMNGSDDSYNVDLTDGEGYFSSTGNRWQSSEKHDCNICLKAYTDKK</sequence>
<feature type="transmembrane region" description="Helical" evidence="2">
    <location>
        <begin position="7"/>
        <end position="26"/>
    </location>
</feature>
<dbReference type="Gene3D" id="3.30.457.10">
    <property type="entry name" value="Copper amine oxidase-like, N-terminal domain"/>
    <property type="match status" value="1"/>
</dbReference>
<dbReference type="InterPro" id="IPR013128">
    <property type="entry name" value="Peptidase_C1A"/>
</dbReference>
<dbReference type="SUPFAM" id="SSF54001">
    <property type="entry name" value="Cysteine proteinases"/>
    <property type="match status" value="1"/>
</dbReference>
<name>A0ABR7F4C4_9FIRM</name>
<comment type="similarity">
    <text evidence="1">Belongs to the peptidase C1 family.</text>
</comment>
<dbReference type="InterPro" id="IPR000169">
    <property type="entry name" value="Pept_cys_AS"/>
</dbReference>
<dbReference type="CDD" id="cd02619">
    <property type="entry name" value="Peptidase_C1"/>
    <property type="match status" value="1"/>
</dbReference>
<dbReference type="InterPro" id="IPR040528">
    <property type="entry name" value="Lectin-like"/>
</dbReference>
<dbReference type="InterPro" id="IPR012854">
    <property type="entry name" value="Cu_amine_oxidase-like_N"/>
</dbReference>
<dbReference type="Pfam" id="PF00112">
    <property type="entry name" value="Peptidase_C1"/>
    <property type="match status" value="1"/>
</dbReference>
<accession>A0ABR7F4C4</accession>
<dbReference type="Proteomes" id="UP000597877">
    <property type="component" value="Unassembled WGS sequence"/>
</dbReference>
<dbReference type="RefSeq" id="WP_118589762.1">
    <property type="nucleotide sequence ID" value="NZ_JACOOZ010000008.1"/>
</dbReference>
<dbReference type="EMBL" id="JACOOZ010000008">
    <property type="protein sequence ID" value="MBC5668456.1"/>
    <property type="molecule type" value="Genomic_DNA"/>
</dbReference>
<keyword evidence="5" id="KW-1185">Reference proteome</keyword>
<evidence type="ECO:0000256" key="2">
    <source>
        <dbReference type="SAM" id="Phobius"/>
    </source>
</evidence>
<dbReference type="PANTHER" id="PTHR12411">
    <property type="entry name" value="CYSTEINE PROTEASE FAMILY C1-RELATED"/>
    <property type="match status" value="1"/>
</dbReference>
<dbReference type="Pfam" id="PF07833">
    <property type="entry name" value="Cu_amine_oxidN1"/>
    <property type="match status" value="1"/>
</dbReference>
<evidence type="ECO:0000313" key="5">
    <source>
        <dbReference type="Proteomes" id="UP000597877"/>
    </source>
</evidence>
<dbReference type="SMART" id="SM00645">
    <property type="entry name" value="Pept_C1"/>
    <property type="match status" value="1"/>
</dbReference>
<dbReference type="SUPFAM" id="SSF55383">
    <property type="entry name" value="Copper amine oxidase, domain N"/>
    <property type="match status" value="1"/>
</dbReference>
<keyword evidence="2" id="KW-0812">Transmembrane</keyword>
<dbReference type="PROSITE" id="PS00139">
    <property type="entry name" value="THIOL_PROTEASE_CYS"/>
    <property type="match status" value="1"/>
</dbReference>